<dbReference type="SUPFAM" id="SSF102405">
    <property type="entry name" value="MCP/YpsA-like"/>
    <property type="match status" value="1"/>
</dbReference>
<dbReference type="Gene3D" id="3.40.50.450">
    <property type="match status" value="1"/>
</dbReference>
<evidence type="ECO:0000256" key="1">
    <source>
        <dbReference type="HAMAP-Rule" id="MF_01575"/>
    </source>
</evidence>
<dbReference type="PANTHER" id="PTHR38440:SF1">
    <property type="entry name" value="UPF0398 PROTEIN SPR0331"/>
    <property type="match status" value="1"/>
</dbReference>
<proteinExistence type="inferred from homology"/>
<sequence>MIKRLFVSGYRSYELGIFSEDDDKLFFVKEFLKASLSQYIQNGLEWVITSGQLGIELWTAEIVEELREEYPNLQLGLLLPYQEYGNSWNEKNQLLLQKAIEQADYMNYTSHEPYKHGGQLSGNAQFILNNTDGLLLIYDNEYEGKSSYLYEQVKAHQEAHDYLLDQIYMDDLQSFVADYQERN</sequence>
<dbReference type="HAMAP" id="MF_01575">
    <property type="entry name" value="UPF0398"/>
    <property type="match status" value="1"/>
</dbReference>
<dbReference type="NCBIfam" id="NF010181">
    <property type="entry name" value="PRK13660.1"/>
    <property type="match status" value="1"/>
</dbReference>
<gene>
    <name evidence="2" type="ORF">BWX42_04055</name>
</gene>
<dbReference type="RefSeq" id="WP_077862536.1">
    <property type="nucleotide sequence ID" value="NZ_CP040413.1"/>
</dbReference>
<dbReference type="EMBL" id="MUYF01000003">
    <property type="protein sequence ID" value="OOL81032.1"/>
    <property type="molecule type" value="Genomic_DNA"/>
</dbReference>
<dbReference type="PANTHER" id="PTHR38440">
    <property type="entry name" value="UPF0398 PROTEIN YPSA"/>
    <property type="match status" value="1"/>
</dbReference>
<organism evidence="2 3">
    <name type="scientific">Dolosigranulum pigrum</name>
    <dbReference type="NCBI Taxonomy" id="29394"/>
    <lineage>
        <taxon>Bacteria</taxon>
        <taxon>Bacillati</taxon>
        <taxon>Bacillota</taxon>
        <taxon>Bacilli</taxon>
        <taxon>Lactobacillales</taxon>
        <taxon>Carnobacteriaceae</taxon>
        <taxon>Dolosigranulum</taxon>
    </lineage>
</organism>
<comment type="caution">
    <text evidence="2">The sequence shown here is derived from an EMBL/GenBank/DDBJ whole genome shotgun (WGS) entry which is preliminary data.</text>
</comment>
<evidence type="ECO:0000313" key="2">
    <source>
        <dbReference type="EMBL" id="OOL81032.1"/>
    </source>
</evidence>
<dbReference type="Proteomes" id="UP000190409">
    <property type="component" value="Unassembled WGS sequence"/>
</dbReference>
<name>A0A1S8KMX5_9LACT</name>
<dbReference type="AlphaFoldDB" id="A0A1S8KMX5"/>
<dbReference type="Pfam" id="PF06908">
    <property type="entry name" value="YpsA"/>
    <property type="match status" value="1"/>
</dbReference>
<comment type="similarity">
    <text evidence="1">Belongs to the UPF0398 family.</text>
</comment>
<dbReference type="InterPro" id="IPR010697">
    <property type="entry name" value="YspA"/>
</dbReference>
<dbReference type="PIRSF" id="PIRSF021290">
    <property type="entry name" value="DUF1273"/>
    <property type="match status" value="1"/>
</dbReference>
<reference evidence="2 3" key="1">
    <citation type="submission" date="2017-01" db="EMBL/GenBank/DDBJ databases">
        <title>Complete Genome Sequence of Dolosigranulum pigrum isolated from a Patient with interstitial lung disease.</title>
        <authorList>
            <person name="Mukhopadhyay R."/>
            <person name="Joaquin J."/>
            <person name="Hogue R."/>
            <person name="Fitzgerald S."/>
            <person name="Jospin G."/>
            <person name="Eisen J.A."/>
            <person name="Chaturvedi V."/>
        </authorList>
    </citation>
    <scope>NUCLEOTIDE SEQUENCE [LARGE SCALE GENOMIC DNA]</scope>
    <source>
        <strain evidence="2 3">15S00348</strain>
    </source>
</reference>
<accession>A0A1S8KMX5</accession>
<protein>
    <recommendedName>
        <fullName evidence="1">UPF0398 protein BWX42_04055</fullName>
    </recommendedName>
</protein>
<evidence type="ECO:0000313" key="3">
    <source>
        <dbReference type="Proteomes" id="UP000190409"/>
    </source>
</evidence>